<feature type="compositionally biased region" description="Low complexity" evidence="1">
    <location>
        <begin position="124"/>
        <end position="134"/>
    </location>
</feature>
<evidence type="ECO:0000313" key="2">
    <source>
        <dbReference type="EMBL" id="KAB7728146.1"/>
    </source>
</evidence>
<dbReference type="EMBL" id="WELI01000009">
    <property type="protein sequence ID" value="KAB7728146.1"/>
    <property type="molecule type" value="Genomic_DNA"/>
</dbReference>
<protein>
    <submittedName>
        <fullName evidence="2">DUF3127 domain-containing protein</fullName>
    </submittedName>
</protein>
<dbReference type="InterPro" id="IPR021474">
    <property type="entry name" value="DUF3127"/>
</dbReference>
<name>A0A7J5TXJ5_9BACT</name>
<dbReference type="RefSeq" id="WP_152126092.1">
    <property type="nucleotide sequence ID" value="NZ_WELI01000009.1"/>
</dbReference>
<feature type="region of interest" description="Disordered" evidence="1">
    <location>
        <begin position="106"/>
        <end position="146"/>
    </location>
</feature>
<dbReference type="Pfam" id="PF11325">
    <property type="entry name" value="DUF3127"/>
    <property type="match status" value="1"/>
</dbReference>
<gene>
    <name evidence="2" type="ORF">F5984_20590</name>
</gene>
<accession>A0A7J5TXJ5</accession>
<proteinExistence type="predicted"/>
<dbReference type="Proteomes" id="UP000488299">
    <property type="component" value="Unassembled WGS sequence"/>
</dbReference>
<dbReference type="AlphaFoldDB" id="A0A7J5TXJ5"/>
<feature type="compositionally biased region" description="Pro residues" evidence="1">
    <location>
        <begin position="113"/>
        <end position="123"/>
    </location>
</feature>
<keyword evidence="3" id="KW-1185">Reference proteome</keyword>
<comment type="caution">
    <text evidence="2">The sequence shown here is derived from an EMBL/GenBank/DDBJ whole genome shotgun (WGS) entry which is preliminary data.</text>
</comment>
<reference evidence="2 3" key="1">
    <citation type="submission" date="2019-10" db="EMBL/GenBank/DDBJ databases">
        <title>Rudanella paleaurantiibacter sp. nov., isolated from sludge.</title>
        <authorList>
            <person name="Xu S.Q."/>
        </authorList>
    </citation>
    <scope>NUCLEOTIDE SEQUENCE [LARGE SCALE GENOMIC DNA]</scope>
    <source>
        <strain evidence="2 3">HX-22-17</strain>
    </source>
</reference>
<organism evidence="2 3">
    <name type="scientific">Rudanella paleaurantiibacter</name>
    <dbReference type="NCBI Taxonomy" id="2614655"/>
    <lineage>
        <taxon>Bacteria</taxon>
        <taxon>Pseudomonadati</taxon>
        <taxon>Bacteroidota</taxon>
        <taxon>Cytophagia</taxon>
        <taxon>Cytophagales</taxon>
        <taxon>Cytophagaceae</taxon>
        <taxon>Rudanella</taxon>
    </lineage>
</organism>
<evidence type="ECO:0000256" key="1">
    <source>
        <dbReference type="SAM" id="MobiDB-lite"/>
    </source>
</evidence>
<evidence type="ECO:0000313" key="3">
    <source>
        <dbReference type="Proteomes" id="UP000488299"/>
    </source>
</evidence>
<sequence length="146" mass="15567">MSNQLSITGTFLGAGSTEFVGRDGTFATRKFYVDLTTNPEYPNTPEFQLKQDKVALVDNLKKGQTVKVSFNLSGRKVVSKQTGKEIVITTNDAWKVELITTQSAVTANRPQPVSAPAPAPAPVSAPASAHGAVPFQSQSGDEDLPF</sequence>